<dbReference type="Proteomes" id="UP001444071">
    <property type="component" value="Unassembled WGS sequence"/>
</dbReference>
<accession>A0ABV0W5I2</accession>
<protein>
    <submittedName>
        <fullName evidence="2">Uncharacterized protein</fullName>
    </submittedName>
</protein>
<proteinExistence type="predicted"/>
<keyword evidence="1" id="KW-0812">Transmembrane</keyword>
<name>A0ABV0W5I2_9TELE</name>
<evidence type="ECO:0000313" key="3">
    <source>
        <dbReference type="Proteomes" id="UP001444071"/>
    </source>
</evidence>
<sequence length="121" mass="14035">MISLMTRLYDQCRRGSISCRTTELSGQFNKWILDRVKDQLLNSLCLYKRLHGHKSNFCYLFSSQRFSGGNAFLHLSHKVEPFTAAPNGHPLCPDLFKALFKCLFFCDTFVIYIMSLVIFPK</sequence>
<evidence type="ECO:0000313" key="2">
    <source>
        <dbReference type="EMBL" id="MEQ2264709.1"/>
    </source>
</evidence>
<keyword evidence="1" id="KW-1133">Transmembrane helix</keyword>
<organism evidence="2 3">
    <name type="scientific">Xenotaenia resolanae</name>
    <dbReference type="NCBI Taxonomy" id="208358"/>
    <lineage>
        <taxon>Eukaryota</taxon>
        <taxon>Metazoa</taxon>
        <taxon>Chordata</taxon>
        <taxon>Craniata</taxon>
        <taxon>Vertebrata</taxon>
        <taxon>Euteleostomi</taxon>
        <taxon>Actinopterygii</taxon>
        <taxon>Neopterygii</taxon>
        <taxon>Teleostei</taxon>
        <taxon>Neoteleostei</taxon>
        <taxon>Acanthomorphata</taxon>
        <taxon>Ovalentaria</taxon>
        <taxon>Atherinomorphae</taxon>
        <taxon>Cyprinodontiformes</taxon>
        <taxon>Goodeidae</taxon>
        <taxon>Xenotaenia</taxon>
    </lineage>
</organism>
<gene>
    <name evidence="2" type="ORF">XENORESO_016841</name>
</gene>
<dbReference type="EMBL" id="JAHRIM010030594">
    <property type="protein sequence ID" value="MEQ2264709.1"/>
    <property type="molecule type" value="Genomic_DNA"/>
</dbReference>
<reference evidence="2 3" key="1">
    <citation type="submission" date="2021-06" db="EMBL/GenBank/DDBJ databases">
        <authorList>
            <person name="Palmer J.M."/>
        </authorList>
    </citation>
    <scope>NUCLEOTIDE SEQUENCE [LARGE SCALE GENOMIC DNA]</scope>
    <source>
        <strain evidence="2 3">XR_2019</strain>
        <tissue evidence="2">Muscle</tissue>
    </source>
</reference>
<feature type="transmembrane region" description="Helical" evidence="1">
    <location>
        <begin position="98"/>
        <end position="119"/>
    </location>
</feature>
<keyword evidence="3" id="KW-1185">Reference proteome</keyword>
<keyword evidence="1" id="KW-0472">Membrane</keyword>
<comment type="caution">
    <text evidence="2">The sequence shown here is derived from an EMBL/GenBank/DDBJ whole genome shotgun (WGS) entry which is preliminary data.</text>
</comment>
<evidence type="ECO:0000256" key="1">
    <source>
        <dbReference type="SAM" id="Phobius"/>
    </source>
</evidence>